<dbReference type="AlphaFoldDB" id="A0A850NMW6"/>
<evidence type="ECO:0000256" key="7">
    <source>
        <dbReference type="ARBA" id="ARBA00023004"/>
    </source>
</evidence>
<feature type="signal peptide" evidence="11">
    <location>
        <begin position="1"/>
        <end position="32"/>
    </location>
</feature>
<feature type="chain" id="PRO_5033644990" evidence="11">
    <location>
        <begin position="33"/>
        <end position="809"/>
    </location>
</feature>
<evidence type="ECO:0000313" key="15">
    <source>
        <dbReference type="Proteomes" id="UP000557688"/>
    </source>
</evidence>
<dbReference type="InterPro" id="IPR037066">
    <property type="entry name" value="Plug_dom_sf"/>
</dbReference>
<dbReference type="Proteomes" id="UP000565205">
    <property type="component" value="Unassembled WGS sequence"/>
</dbReference>
<dbReference type="PANTHER" id="PTHR32552:SF89">
    <property type="entry name" value="CATECHOLATE SIDEROPHORE RECEPTOR FIU"/>
    <property type="match status" value="1"/>
</dbReference>
<dbReference type="Gene3D" id="2.40.170.20">
    <property type="entry name" value="TonB-dependent receptor, beta-barrel domain"/>
    <property type="match status" value="1"/>
</dbReference>
<keyword evidence="15" id="KW-1185">Reference proteome</keyword>
<keyword evidence="8" id="KW-0406">Ion transport</keyword>
<evidence type="ECO:0000256" key="10">
    <source>
        <dbReference type="ARBA" id="ARBA00023237"/>
    </source>
</evidence>
<dbReference type="Gene3D" id="2.170.130.10">
    <property type="entry name" value="TonB-dependent receptor, plug domain"/>
    <property type="match status" value="1"/>
</dbReference>
<dbReference type="PANTHER" id="PTHR32552">
    <property type="entry name" value="FERRICHROME IRON RECEPTOR-RELATED"/>
    <property type="match status" value="1"/>
</dbReference>
<dbReference type="RefSeq" id="WP_176621953.1">
    <property type="nucleotide sequence ID" value="NZ_JABXXQ010000020.1"/>
</dbReference>
<dbReference type="EMBL" id="JABXXQ010000020">
    <property type="protein sequence ID" value="NVN29226.1"/>
    <property type="molecule type" value="Genomic_DNA"/>
</dbReference>
<evidence type="ECO:0000256" key="8">
    <source>
        <dbReference type="ARBA" id="ARBA00023065"/>
    </source>
</evidence>
<comment type="caution">
    <text evidence="14">The sequence shown here is derived from an EMBL/GenBank/DDBJ whole genome shotgun (WGS) entry which is preliminary data.</text>
</comment>
<evidence type="ECO:0000313" key="14">
    <source>
        <dbReference type="EMBL" id="NVN29226.1"/>
    </source>
</evidence>
<keyword evidence="9" id="KW-0472">Membrane</keyword>
<dbReference type="GO" id="GO:0009279">
    <property type="term" value="C:cell outer membrane"/>
    <property type="evidence" value="ECO:0007669"/>
    <property type="project" value="UniProtKB-SubCell"/>
</dbReference>
<evidence type="ECO:0000256" key="6">
    <source>
        <dbReference type="ARBA" id="ARBA00022729"/>
    </source>
</evidence>
<evidence type="ECO:0000256" key="5">
    <source>
        <dbReference type="ARBA" id="ARBA00022692"/>
    </source>
</evidence>
<dbReference type="InterPro" id="IPR036942">
    <property type="entry name" value="Beta-barrel_TonB_sf"/>
</dbReference>
<protein>
    <submittedName>
        <fullName evidence="13">Iron complex outermembrane receptor protein</fullName>
    </submittedName>
    <submittedName>
        <fullName evidence="14">TonB-dependent receptor plug domain-containing protein</fullName>
    </submittedName>
</protein>
<name>A0A850NMW6_9PROT</name>
<sequence>MPRFSRYRSGLVATSTRLGACAALLLASTALAGHAHAQHAPVKAARPAGKAKPASASRYHSDFLEHSHVDPGQTEIMVHAGIGSANGVTNTTPGGGLMPKQTAPISISAVTRDYIAKQSPTSNPIALVKALPGVVSASADPLGQTSTYLSIRGLDQTEIGFVYEGAPISDSINYTPFTQNVVDTDNIARVTITQGAPDLTAPVYNEAGGLMSITLRPAQQKTGGTLDVSGGSKSLYRTFLRLDSGELGQSGIRSFVSFSASGNDQWRGVGTQRKYHLDAQAIREWGDGNSAALIVSWDDYFANSFRNPTMAQWKQYGSGFNYTGGYTPGAIYSASLNTYTRDSLFVIAPTVFRLTDELTLHATPTFARFNEYYDSGTTLANNSYFGNQLVNLNLPYTTKGVATVQSINPVPQRTGILSTYLTWEHGHNTFQAGTVYSYLDLDEPIYYGVADFQGGVANRYLDHNILMPDGRKYATLDMNFIQQLNSPFVFDTLKLFGNRLSLSAGLKMVLVSRYSTNLIPGAVYHHGASYDQPLPQVAMSWQLGPHDQIYADGYTTYRAPASVQVYGQLFSSSKPTAVSVVNPLKGEYTIGEELGWRHYGLVNITASFFNYNITNTQVKSYLYVNAIPLPIPLEAGGKTSRGVQAEIGLRPWHHFSPYVSAQYLHATMDNNFNAGADILPTAGKVAVLSPKFTGAIGLSYDDGTFFGNLAANYVSRQYTTFMNDEHIPGYAVGDLTAGYRFHSIGPAKHPQVQLNIANLGGSAYLSGLAGATANAKATQGIYGHTVSGVAPLYIVGGGLAVVGSFTTGF</sequence>
<dbReference type="Proteomes" id="UP000557688">
    <property type="component" value="Unassembled WGS sequence"/>
</dbReference>
<keyword evidence="7" id="KW-0408">Iron</keyword>
<evidence type="ECO:0000256" key="3">
    <source>
        <dbReference type="ARBA" id="ARBA00022452"/>
    </source>
</evidence>
<organism evidence="14 16">
    <name type="scientific">Endobacter medicaginis</name>
    <dbReference type="NCBI Taxonomy" id="1181271"/>
    <lineage>
        <taxon>Bacteria</taxon>
        <taxon>Pseudomonadati</taxon>
        <taxon>Pseudomonadota</taxon>
        <taxon>Alphaproteobacteria</taxon>
        <taxon>Acetobacterales</taxon>
        <taxon>Acetobacteraceae</taxon>
        <taxon>Endobacter</taxon>
    </lineage>
</organism>
<reference evidence="13 15" key="2">
    <citation type="submission" date="2020-08" db="EMBL/GenBank/DDBJ databases">
        <title>Genomic Encyclopedia of Type Strains, Phase III (KMG-III): the genomes of soil and plant-associated and newly described type strains.</title>
        <authorList>
            <person name="Whitman W."/>
        </authorList>
    </citation>
    <scope>NUCLEOTIDE SEQUENCE [LARGE SCALE GENOMIC DNA]</scope>
    <source>
        <strain evidence="13 15">CECT 8088</strain>
    </source>
</reference>
<reference evidence="14 16" key="1">
    <citation type="submission" date="2020-06" db="EMBL/GenBank/DDBJ databases">
        <title>Description of novel acetic acid bacteria.</title>
        <authorList>
            <person name="Sombolestani A."/>
        </authorList>
    </citation>
    <scope>NUCLEOTIDE SEQUENCE [LARGE SCALE GENOMIC DNA]</scope>
    <source>
        <strain evidence="14 16">LMG 26838</strain>
    </source>
</reference>
<keyword evidence="3" id="KW-1134">Transmembrane beta strand</keyword>
<dbReference type="Pfam" id="PF07715">
    <property type="entry name" value="Plug"/>
    <property type="match status" value="1"/>
</dbReference>
<dbReference type="InterPro" id="IPR012910">
    <property type="entry name" value="Plug_dom"/>
</dbReference>
<keyword evidence="10" id="KW-0998">Cell outer membrane</keyword>
<gene>
    <name evidence="13" type="ORF">FHR90_000598</name>
    <name evidence="14" type="ORF">HUK83_02575</name>
</gene>
<evidence type="ECO:0000256" key="4">
    <source>
        <dbReference type="ARBA" id="ARBA00022496"/>
    </source>
</evidence>
<keyword evidence="2" id="KW-0813">Transport</keyword>
<comment type="subcellular location">
    <subcellularLocation>
        <location evidence="1">Cell outer membrane</location>
        <topology evidence="1">Multi-pass membrane protein</topology>
    </subcellularLocation>
</comment>
<keyword evidence="14" id="KW-0675">Receptor</keyword>
<dbReference type="GO" id="GO:0015344">
    <property type="term" value="F:siderophore uptake transmembrane transporter activity"/>
    <property type="evidence" value="ECO:0007669"/>
    <property type="project" value="TreeGrafter"/>
</dbReference>
<evidence type="ECO:0000259" key="12">
    <source>
        <dbReference type="Pfam" id="PF07715"/>
    </source>
</evidence>
<evidence type="ECO:0000256" key="9">
    <source>
        <dbReference type="ARBA" id="ARBA00023136"/>
    </source>
</evidence>
<evidence type="ECO:0000256" key="2">
    <source>
        <dbReference type="ARBA" id="ARBA00022448"/>
    </source>
</evidence>
<dbReference type="SUPFAM" id="SSF56935">
    <property type="entry name" value="Porins"/>
    <property type="match status" value="1"/>
</dbReference>
<accession>A0A850NMW6</accession>
<evidence type="ECO:0000256" key="1">
    <source>
        <dbReference type="ARBA" id="ARBA00004571"/>
    </source>
</evidence>
<keyword evidence="4" id="KW-0410">Iron transport</keyword>
<evidence type="ECO:0000313" key="13">
    <source>
        <dbReference type="EMBL" id="MBB3172784.1"/>
    </source>
</evidence>
<evidence type="ECO:0000313" key="16">
    <source>
        <dbReference type="Proteomes" id="UP000565205"/>
    </source>
</evidence>
<dbReference type="EMBL" id="JACHXV010000002">
    <property type="protein sequence ID" value="MBB3172784.1"/>
    <property type="molecule type" value="Genomic_DNA"/>
</dbReference>
<keyword evidence="5" id="KW-0812">Transmembrane</keyword>
<dbReference type="InterPro" id="IPR039426">
    <property type="entry name" value="TonB-dep_rcpt-like"/>
</dbReference>
<proteinExistence type="predicted"/>
<feature type="domain" description="TonB-dependent receptor plug" evidence="12">
    <location>
        <begin position="100"/>
        <end position="198"/>
    </location>
</feature>
<keyword evidence="6 11" id="KW-0732">Signal</keyword>
<evidence type="ECO:0000256" key="11">
    <source>
        <dbReference type="SAM" id="SignalP"/>
    </source>
</evidence>